<dbReference type="EMBL" id="BNBO01000034">
    <property type="protein sequence ID" value="GHH77816.1"/>
    <property type="molecule type" value="Genomic_DNA"/>
</dbReference>
<organism evidence="8 9">
    <name type="scientific">Kitasatospora indigofera</name>
    <dbReference type="NCBI Taxonomy" id="67307"/>
    <lineage>
        <taxon>Bacteria</taxon>
        <taxon>Bacillati</taxon>
        <taxon>Actinomycetota</taxon>
        <taxon>Actinomycetes</taxon>
        <taxon>Kitasatosporales</taxon>
        <taxon>Streptomycetaceae</taxon>
        <taxon>Kitasatospora</taxon>
    </lineage>
</organism>
<keyword evidence="2 6" id="KW-0812">Transmembrane</keyword>
<dbReference type="GO" id="GO:0140359">
    <property type="term" value="F:ABC-type transporter activity"/>
    <property type="evidence" value="ECO:0007669"/>
    <property type="project" value="InterPro"/>
</dbReference>
<dbReference type="PROSITE" id="PS51012">
    <property type="entry name" value="ABC_TM2"/>
    <property type="match status" value="1"/>
</dbReference>
<dbReference type="InterPro" id="IPR051784">
    <property type="entry name" value="Nod_factor_ABC_transporter"/>
</dbReference>
<reference evidence="8" key="1">
    <citation type="journal article" date="2014" name="Int. J. Syst. Evol. Microbiol.">
        <title>Complete genome sequence of Corynebacterium casei LMG S-19264T (=DSM 44701T), isolated from a smear-ripened cheese.</title>
        <authorList>
            <consortium name="US DOE Joint Genome Institute (JGI-PGF)"/>
            <person name="Walter F."/>
            <person name="Albersmeier A."/>
            <person name="Kalinowski J."/>
            <person name="Ruckert C."/>
        </authorList>
    </citation>
    <scope>NUCLEOTIDE SEQUENCE</scope>
    <source>
        <strain evidence="8">JCM 4646</strain>
    </source>
</reference>
<evidence type="ECO:0000256" key="3">
    <source>
        <dbReference type="ARBA" id="ARBA00022989"/>
    </source>
</evidence>
<sequence length="264" mass="28534">MALLPDLARSPALREFTYWMHRYRRTWRGTVVVNVANPLLFLAAMGVGLGRLVDDGGSDHLHGATYLAFFAPGLLAAAAMQNAFLDSAGPVFQSARQRGNYRAAAATPMRPADILTGHLLFTGFRVLTSALAFVVVIVATGAVPWRHSLLLLPAALLTGLAFAAPVAAWAVTVTRSTRINGVFRFVLLPMYMFSGTFYSTTQLPDWLRAVVSVTPLYQGIQLCRELALGTAAPLDSGVHVLYLAAMATAGLLLGRRTYTRHLYG</sequence>
<keyword evidence="3 6" id="KW-1133">Transmembrane helix</keyword>
<keyword evidence="9" id="KW-1185">Reference proteome</keyword>
<keyword evidence="6" id="KW-1003">Cell membrane</keyword>
<accession>A0A919L027</accession>
<dbReference type="InterPro" id="IPR013525">
    <property type="entry name" value="ABC2_TM"/>
</dbReference>
<keyword evidence="4 6" id="KW-0472">Membrane</keyword>
<feature type="transmembrane region" description="Helical" evidence="6">
    <location>
        <begin position="31"/>
        <end position="53"/>
    </location>
</feature>
<keyword evidence="5" id="KW-0046">Antibiotic resistance</keyword>
<evidence type="ECO:0000259" key="7">
    <source>
        <dbReference type="PROSITE" id="PS51012"/>
    </source>
</evidence>
<gene>
    <name evidence="8" type="ORF">GCM10018781_52060</name>
</gene>
<dbReference type="GeneID" id="95355574"/>
<dbReference type="PIRSF" id="PIRSF006648">
    <property type="entry name" value="DrrB"/>
    <property type="match status" value="1"/>
</dbReference>
<feature type="transmembrane region" description="Helical" evidence="6">
    <location>
        <begin position="119"/>
        <end position="143"/>
    </location>
</feature>
<evidence type="ECO:0000256" key="5">
    <source>
        <dbReference type="ARBA" id="ARBA00023251"/>
    </source>
</evidence>
<evidence type="ECO:0000313" key="8">
    <source>
        <dbReference type="EMBL" id="GHH77816.1"/>
    </source>
</evidence>
<comment type="caution">
    <text evidence="8">The sequence shown here is derived from an EMBL/GenBank/DDBJ whole genome shotgun (WGS) entry which is preliminary data.</text>
</comment>
<dbReference type="PANTHER" id="PTHR43229">
    <property type="entry name" value="NODULATION PROTEIN J"/>
    <property type="match status" value="1"/>
</dbReference>
<keyword evidence="6" id="KW-0813">Transport</keyword>
<evidence type="ECO:0000256" key="2">
    <source>
        <dbReference type="ARBA" id="ARBA00022692"/>
    </source>
</evidence>
<protein>
    <recommendedName>
        <fullName evidence="6">Transport permease protein</fullName>
    </recommendedName>
</protein>
<dbReference type="GO" id="GO:0046677">
    <property type="term" value="P:response to antibiotic"/>
    <property type="evidence" value="ECO:0007669"/>
    <property type="project" value="UniProtKB-KW"/>
</dbReference>
<dbReference type="InterPro" id="IPR000412">
    <property type="entry name" value="ABC_2_transport"/>
</dbReference>
<dbReference type="AlphaFoldDB" id="A0A919L027"/>
<evidence type="ECO:0000256" key="6">
    <source>
        <dbReference type="RuleBase" id="RU361157"/>
    </source>
</evidence>
<dbReference type="Pfam" id="PF01061">
    <property type="entry name" value="ABC2_membrane"/>
    <property type="match status" value="1"/>
</dbReference>
<feature type="transmembrane region" description="Helical" evidence="6">
    <location>
        <begin position="149"/>
        <end position="170"/>
    </location>
</feature>
<name>A0A919L027_9ACTN</name>
<proteinExistence type="inferred from homology"/>
<evidence type="ECO:0000256" key="1">
    <source>
        <dbReference type="ARBA" id="ARBA00004141"/>
    </source>
</evidence>
<dbReference type="PRINTS" id="PR00164">
    <property type="entry name" value="ABC2TRNSPORT"/>
</dbReference>
<feature type="domain" description="ABC transmembrane type-2" evidence="7">
    <location>
        <begin position="29"/>
        <end position="261"/>
    </location>
</feature>
<dbReference type="GO" id="GO:0043190">
    <property type="term" value="C:ATP-binding cassette (ABC) transporter complex"/>
    <property type="evidence" value="ECO:0007669"/>
    <property type="project" value="InterPro"/>
</dbReference>
<dbReference type="Proteomes" id="UP000617734">
    <property type="component" value="Unassembled WGS sequence"/>
</dbReference>
<comment type="subcellular location">
    <subcellularLocation>
        <location evidence="6">Cell membrane</location>
        <topology evidence="6">Multi-pass membrane protein</topology>
    </subcellularLocation>
    <subcellularLocation>
        <location evidence="1">Membrane</location>
        <topology evidence="1">Multi-pass membrane protein</topology>
    </subcellularLocation>
</comment>
<dbReference type="PANTHER" id="PTHR43229:SF2">
    <property type="entry name" value="NODULATION PROTEIN J"/>
    <property type="match status" value="1"/>
</dbReference>
<evidence type="ECO:0000256" key="4">
    <source>
        <dbReference type="ARBA" id="ARBA00023136"/>
    </source>
</evidence>
<comment type="similarity">
    <text evidence="6">Belongs to the ABC-2 integral membrane protein family.</text>
</comment>
<dbReference type="InterPro" id="IPR047817">
    <property type="entry name" value="ABC2_TM_bact-type"/>
</dbReference>
<reference evidence="8" key="2">
    <citation type="submission" date="2020-09" db="EMBL/GenBank/DDBJ databases">
        <authorList>
            <person name="Sun Q."/>
            <person name="Ohkuma M."/>
        </authorList>
    </citation>
    <scope>NUCLEOTIDE SEQUENCE</scope>
    <source>
        <strain evidence="8">JCM 4646</strain>
    </source>
</reference>
<feature type="transmembrane region" description="Helical" evidence="6">
    <location>
        <begin position="65"/>
        <end position="85"/>
    </location>
</feature>
<evidence type="ECO:0000313" key="9">
    <source>
        <dbReference type="Proteomes" id="UP000617734"/>
    </source>
</evidence>
<feature type="transmembrane region" description="Helical" evidence="6">
    <location>
        <begin position="182"/>
        <end position="200"/>
    </location>
</feature>
<feature type="transmembrane region" description="Helical" evidence="6">
    <location>
        <begin position="236"/>
        <end position="254"/>
    </location>
</feature>
<dbReference type="RefSeq" id="WP_190213336.1">
    <property type="nucleotide sequence ID" value="NZ_BNBO01000034.1"/>
</dbReference>